<evidence type="ECO:0000256" key="1">
    <source>
        <dbReference type="ARBA" id="ARBA00001970"/>
    </source>
</evidence>
<evidence type="ECO:0000256" key="3">
    <source>
        <dbReference type="ARBA" id="ARBA00022617"/>
    </source>
</evidence>
<dbReference type="Pfam" id="PF20628">
    <property type="entry name" value="Dyp_perox_C"/>
    <property type="match status" value="1"/>
</dbReference>
<evidence type="ECO:0000256" key="2">
    <source>
        <dbReference type="ARBA" id="ARBA00022559"/>
    </source>
</evidence>
<organism evidence="11 12">
    <name type="scientific">Crossiella cryophila</name>
    <dbReference type="NCBI Taxonomy" id="43355"/>
    <lineage>
        <taxon>Bacteria</taxon>
        <taxon>Bacillati</taxon>
        <taxon>Actinomycetota</taxon>
        <taxon>Actinomycetes</taxon>
        <taxon>Pseudonocardiales</taxon>
        <taxon>Pseudonocardiaceae</taxon>
        <taxon>Crossiella</taxon>
    </lineage>
</organism>
<gene>
    <name evidence="11" type="ORF">HNR67_001063</name>
</gene>
<dbReference type="PROSITE" id="PS51318">
    <property type="entry name" value="TAT"/>
    <property type="match status" value="1"/>
</dbReference>
<dbReference type="Proteomes" id="UP000533598">
    <property type="component" value="Unassembled WGS sequence"/>
</dbReference>
<evidence type="ECO:0000259" key="9">
    <source>
        <dbReference type="Pfam" id="PF04261"/>
    </source>
</evidence>
<dbReference type="InterPro" id="IPR006311">
    <property type="entry name" value="TAT_signal"/>
</dbReference>
<feature type="domain" description="Dyp-type peroxidase C-terminal" evidence="10">
    <location>
        <begin position="188"/>
        <end position="353"/>
    </location>
</feature>
<keyword evidence="7" id="KW-0408">Iron</keyword>
<protein>
    <submittedName>
        <fullName evidence="11">Dye decolorizing peroxidase</fullName>
        <ecNumber evidence="11">1.11.1.19</ecNumber>
    </submittedName>
</protein>
<evidence type="ECO:0000256" key="8">
    <source>
        <dbReference type="ARBA" id="ARBA00025737"/>
    </source>
</evidence>
<dbReference type="GO" id="GO:0004601">
    <property type="term" value="F:peroxidase activity"/>
    <property type="evidence" value="ECO:0007669"/>
    <property type="project" value="UniProtKB-KW"/>
</dbReference>
<comment type="similarity">
    <text evidence="8">Belongs to the DyP-type peroxidase family.</text>
</comment>
<dbReference type="PANTHER" id="PTHR30521:SF4">
    <property type="entry name" value="DEFERROCHELATASE"/>
    <property type="match status" value="1"/>
</dbReference>
<comment type="caution">
    <text evidence="11">The sequence shown here is derived from an EMBL/GenBank/DDBJ whole genome shotgun (WGS) entry which is preliminary data.</text>
</comment>
<comment type="cofactor">
    <cofactor evidence="1">
        <name>heme b</name>
        <dbReference type="ChEBI" id="CHEBI:60344"/>
    </cofactor>
</comment>
<keyword evidence="5" id="KW-0732">Signal</keyword>
<dbReference type="Pfam" id="PF04261">
    <property type="entry name" value="Dyp_perox_N"/>
    <property type="match status" value="1"/>
</dbReference>
<dbReference type="InterPro" id="IPR006314">
    <property type="entry name" value="Dyp_peroxidase"/>
</dbReference>
<keyword evidence="2 11" id="KW-0575">Peroxidase</keyword>
<dbReference type="EMBL" id="JACHMH010000001">
    <property type="protein sequence ID" value="MBB4674945.1"/>
    <property type="molecule type" value="Genomic_DNA"/>
</dbReference>
<feature type="domain" description="Dyp-type peroxidase N-terminal" evidence="9">
    <location>
        <begin position="43"/>
        <end position="167"/>
    </location>
</feature>
<evidence type="ECO:0000313" key="12">
    <source>
        <dbReference type="Proteomes" id="UP000533598"/>
    </source>
</evidence>
<dbReference type="SUPFAM" id="SSF54909">
    <property type="entry name" value="Dimeric alpha+beta barrel"/>
    <property type="match status" value="1"/>
</dbReference>
<dbReference type="PROSITE" id="PS51404">
    <property type="entry name" value="DYP_PEROXIDASE"/>
    <property type="match status" value="1"/>
</dbReference>
<dbReference type="PROSITE" id="PS51257">
    <property type="entry name" value="PROKAR_LIPOPROTEIN"/>
    <property type="match status" value="1"/>
</dbReference>
<evidence type="ECO:0000256" key="7">
    <source>
        <dbReference type="ARBA" id="ARBA00023004"/>
    </source>
</evidence>
<dbReference type="NCBIfam" id="TIGR01413">
    <property type="entry name" value="Dyp_perox_fam"/>
    <property type="match status" value="1"/>
</dbReference>
<reference evidence="11 12" key="1">
    <citation type="submission" date="2020-08" db="EMBL/GenBank/DDBJ databases">
        <title>Sequencing the genomes of 1000 actinobacteria strains.</title>
        <authorList>
            <person name="Klenk H.-P."/>
        </authorList>
    </citation>
    <scope>NUCLEOTIDE SEQUENCE [LARGE SCALE GENOMIC DNA]</scope>
    <source>
        <strain evidence="11 12">DSM 44230</strain>
    </source>
</reference>
<sequence length="366" mass="38921">MTPPLSRRGLLLGLGATGLLAGCHVPDAPAAPASGPRAHGPHQAGVASPAIAQRHCDFSVWDAPGADWRALLRTLGDRITALTNPTPTPAAPGALAGLPPADLTITVGIGPRVVATITPGQPGATDLPAFAREQIRPEHRGGDLMLQVCAGDPLVVSLAVTELLRELDLRPRWRQTAFRGESRPDGAARNIFGFTDGIVVPRGEEELRREVWLDSGASIAVIRRLRLDVPGFLAQPVPRQEAVFGRRRDTSEPLSGGGPAAEIDLTAKSADGEYLVPADSHVRRAHPLTSGSGLMLRRSYSYDDGPADRGLLFVCFQRELRTFVATQHRLDEGDALMHYATATASGTFLVLPGFGPDRPLGATLFR</sequence>
<name>A0A7W7FRH8_9PSEU</name>
<evidence type="ECO:0000256" key="4">
    <source>
        <dbReference type="ARBA" id="ARBA00022723"/>
    </source>
</evidence>
<dbReference type="GO" id="GO:0005829">
    <property type="term" value="C:cytosol"/>
    <property type="evidence" value="ECO:0007669"/>
    <property type="project" value="TreeGrafter"/>
</dbReference>
<dbReference type="AlphaFoldDB" id="A0A7W7FRH8"/>
<evidence type="ECO:0000256" key="5">
    <source>
        <dbReference type="ARBA" id="ARBA00022729"/>
    </source>
</evidence>
<dbReference type="InterPro" id="IPR011008">
    <property type="entry name" value="Dimeric_a/b-barrel"/>
</dbReference>
<evidence type="ECO:0000313" key="11">
    <source>
        <dbReference type="EMBL" id="MBB4674945.1"/>
    </source>
</evidence>
<evidence type="ECO:0000259" key="10">
    <source>
        <dbReference type="Pfam" id="PF20628"/>
    </source>
</evidence>
<keyword evidence="6 11" id="KW-0560">Oxidoreductase</keyword>
<keyword evidence="3" id="KW-0349">Heme</keyword>
<dbReference type="InterPro" id="IPR048328">
    <property type="entry name" value="Dyp_perox_C"/>
</dbReference>
<keyword evidence="4" id="KW-0479">Metal-binding</keyword>
<proteinExistence type="inferred from homology"/>
<accession>A0A7W7FRH8</accession>
<dbReference type="PANTHER" id="PTHR30521">
    <property type="entry name" value="DEFERROCHELATASE/PEROXIDASE"/>
    <property type="match status" value="1"/>
</dbReference>
<evidence type="ECO:0000256" key="6">
    <source>
        <dbReference type="ARBA" id="ARBA00023002"/>
    </source>
</evidence>
<dbReference type="GO" id="GO:0020037">
    <property type="term" value="F:heme binding"/>
    <property type="evidence" value="ECO:0007669"/>
    <property type="project" value="InterPro"/>
</dbReference>
<dbReference type="EC" id="1.11.1.19" evidence="11"/>
<keyword evidence="12" id="KW-1185">Reference proteome</keyword>
<dbReference type="GO" id="GO:0046872">
    <property type="term" value="F:metal ion binding"/>
    <property type="evidence" value="ECO:0007669"/>
    <property type="project" value="UniProtKB-KW"/>
</dbReference>
<dbReference type="InterPro" id="IPR048327">
    <property type="entry name" value="Dyp_perox_N"/>
</dbReference>